<feature type="transmembrane region" description="Helical" evidence="2">
    <location>
        <begin position="178"/>
        <end position="197"/>
    </location>
</feature>
<proteinExistence type="predicted"/>
<dbReference type="InterPro" id="IPR037185">
    <property type="entry name" value="EmrE-like"/>
</dbReference>
<feature type="transmembrane region" description="Helical" evidence="2">
    <location>
        <begin position="37"/>
        <end position="55"/>
    </location>
</feature>
<feature type="domain" description="EamA" evidence="3">
    <location>
        <begin position="152"/>
        <end position="288"/>
    </location>
</feature>
<keyword evidence="2" id="KW-0472">Membrane</keyword>
<feature type="non-terminal residue" evidence="4">
    <location>
        <position position="401"/>
    </location>
</feature>
<dbReference type="Pfam" id="PF00892">
    <property type="entry name" value="EamA"/>
    <property type="match status" value="1"/>
</dbReference>
<sequence length="401" mass="42087">MQKTTYAFLAVLAGSALWGLSGTAAQALFVIDGFPALGLGTLRMVTAGALLWLLVRPPPPSRWTWKLVAFGLLGLAASQIGYLEAISFSNAVTATLLQFLFLPMVAGYEVATGILRWDRRWAVTFTLAVFGTFLLVAIGPEGQLGLSITAVGIGFGILSAVGGAYYSLAGRDLLAEGSAGSLMTWGFLLGGLGSLPFGLPSLLSYHLAGGGPGEETVLLVSFVVVFGTLLPFTLYLRALRYLSATQAGVGASMEPIVAALATLLFLGVRLSDVEYLGGGLLVVAVLIAGRRRPGPPGTGEGGGKRRAFPVARTSEGMVGEPLGGVVMTRVEGYPLLEREEERAGRSALFPWALAILSRTGSGHCSEVALPKEPRRDIPASSWGGRQGRPVRWGEGFLPPER</sequence>
<dbReference type="PANTHER" id="PTHR22911">
    <property type="entry name" value="ACYL-MALONYL CONDENSING ENZYME-RELATED"/>
    <property type="match status" value="1"/>
</dbReference>
<feature type="transmembrane region" description="Helical" evidence="2">
    <location>
        <begin position="91"/>
        <end position="108"/>
    </location>
</feature>
<keyword evidence="2" id="KW-0812">Transmembrane</keyword>
<gene>
    <name evidence="4" type="ORF">B1B_00478</name>
</gene>
<feature type="transmembrane region" description="Helical" evidence="2">
    <location>
        <begin position="67"/>
        <end position="85"/>
    </location>
</feature>
<keyword evidence="2" id="KW-1133">Transmembrane helix</keyword>
<feature type="transmembrane region" description="Helical" evidence="2">
    <location>
        <begin position="248"/>
        <end position="267"/>
    </location>
</feature>
<dbReference type="GO" id="GO:0016020">
    <property type="term" value="C:membrane"/>
    <property type="evidence" value="ECO:0007669"/>
    <property type="project" value="InterPro"/>
</dbReference>
<feature type="region of interest" description="Disordered" evidence="1">
    <location>
        <begin position="368"/>
        <end position="401"/>
    </location>
</feature>
<dbReference type="SUPFAM" id="SSF103481">
    <property type="entry name" value="Multidrug resistance efflux transporter EmrE"/>
    <property type="match status" value="1"/>
</dbReference>
<reference evidence="4" key="1">
    <citation type="submission" date="2013-08" db="EMBL/GenBank/DDBJ databases">
        <authorList>
            <person name="Mendez C."/>
            <person name="Richter M."/>
            <person name="Ferrer M."/>
            <person name="Sanchez J."/>
        </authorList>
    </citation>
    <scope>NUCLEOTIDE SEQUENCE</scope>
</reference>
<evidence type="ECO:0000256" key="1">
    <source>
        <dbReference type="SAM" id="MobiDB-lite"/>
    </source>
</evidence>
<dbReference type="EMBL" id="AUZY01000363">
    <property type="protein sequence ID" value="EQD78902.1"/>
    <property type="molecule type" value="Genomic_DNA"/>
</dbReference>
<organism evidence="4">
    <name type="scientific">mine drainage metagenome</name>
    <dbReference type="NCBI Taxonomy" id="410659"/>
    <lineage>
        <taxon>unclassified sequences</taxon>
        <taxon>metagenomes</taxon>
        <taxon>ecological metagenomes</taxon>
    </lineage>
</organism>
<protein>
    <submittedName>
        <fullName evidence="4">Transporter, drug/metabolite exporter</fullName>
    </submittedName>
</protein>
<feature type="transmembrane region" description="Helical" evidence="2">
    <location>
        <begin position="144"/>
        <end position="166"/>
    </location>
</feature>
<dbReference type="AlphaFoldDB" id="T1C9L7"/>
<dbReference type="InterPro" id="IPR000620">
    <property type="entry name" value="EamA_dom"/>
</dbReference>
<feature type="transmembrane region" description="Helical" evidence="2">
    <location>
        <begin position="120"/>
        <end position="138"/>
    </location>
</feature>
<accession>T1C9L7</accession>
<name>T1C9L7_9ZZZZ</name>
<evidence type="ECO:0000259" key="3">
    <source>
        <dbReference type="Pfam" id="PF00892"/>
    </source>
</evidence>
<evidence type="ECO:0000313" key="4">
    <source>
        <dbReference type="EMBL" id="EQD78902.1"/>
    </source>
</evidence>
<feature type="transmembrane region" description="Helical" evidence="2">
    <location>
        <begin position="217"/>
        <end position="236"/>
    </location>
</feature>
<comment type="caution">
    <text evidence="4">The sequence shown here is derived from an EMBL/GenBank/DDBJ whole genome shotgun (WGS) entry which is preliminary data.</text>
</comment>
<evidence type="ECO:0000256" key="2">
    <source>
        <dbReference type="SAM" id="Phobius"/>
    </source>
</evidence>
<dbReference type="PANTHER" id="PTHR22911:SF79">
    <property type="entry name" value="MOBA-LIKE NTP TRANSFERASE DOMAIN-CONTAINING PROTEIN"/>
    <property type="match status" value="1"/>
</dbReference>
<reference evidence="4" key="2">
    <citation type="journal article" date="2014" name="ISME J.">
        <title>Microbial stratification in low pH oxic and suboxic macroscopic growths along an acid mine drainage.</title>
        <authorList>
            <person name="Mendez-Garcia C."/>
            <person name="Mesa V."/>
            <person name="Sprenger R.R."/>
            <person name="Richter M."/>
            <person name="Diez M.S."/>
            <person name="Solano J."/>
            <person name="Bargiela R."/>
            <person name="Golyshina O.V."/>
            <person name="Manteca A."/>
            <person name="Ramos J.L."/>
            <person name="Gallego J.R."/>
            <person name="Llorente I."/>
            <person name="Martins Dos Santos V.A."/>
            <person name="Jensen O.N."/>
            <person name="Pelaez A.I."/>
            <person name="Sanchez J."/>
            <person name="Ferrer M."/>
        </authorList>
    </citation>
    <scope>NUCLEOTIDE SEQUENCE</scope>
</reference>